<gene>
    <name evidence="3" type="ORF">GCM10022279_32610</name>
</gene>
<reference evidence="4" key="1">
    <citation type="journal article" date="2019" name="Int. J. Syst. Evol. Microbiol.">
        <title>The Global Catalogue of Microorganisms (GCM) 10K type strain sequencing project: providing services to taxonomists for standard genome sequencing and annotation.</title>
        <authorList>
            <consortium name="The Broad Institute Genomics Platform"/>
            <consortium name="The Broad Institute Genome Sequencing Center for Infectious Disease"/>
            <person name="Wu L."/>
            <person name="Ma J."/>
        </authorList>
    </citation>
    <scope>NUCLEOTIDE SEQUENCE [LARGE SCALE GENOMIC DNA]</scope>
    <source>
        <strain evidence="4">JCM 17561</strain>
    </source>
</reference>
<keyword evidence="4" id="KW-1185">Reference proteome</keyword>
<accession>A0ABP7S3E0</accession>
<evidence type="ECO:0000313" key="3">
    <source>
        <dbReference type="EMBL" id="GAA4006065.1"/>
    </source>
</evidence>
<feature type="signal peptide" evidence="2">
    <location>
        <begin position="1"/>
        <end position="23"/>
    </location>
</feature>
<organism evidence="3 4">
    <name type="scientific">Comamonas faecalis</name>
    <dbReference type="NCBI Taxonomy" id="1387849"/>
    <lineage>
        <taxon>Bacteria</taxon>
        <taxon>Pseudomonadati</taxon>
        <taxon>Pseudomonadota</taxon>
        <taxon>Betaproteobacteria</taxon>
        <taxon>Burkholderiales</taxon>
        <taxon>Comamonadaceae</taxon>
        <taxon>Comamonas</taxon>
    </lineage>
</organism>
<keyword evidence="1" id="KW-1133">Transmembrane helix</keyword>
<dbReference type="InterPro" id="IPR022472">
    <property type="entry name" value="VPLPA-CTERM"/>
</dbReference>
<feature type="chain" id="PRO_5046847486" description="PEP-CTERM sorting domain-containing protein" evidence="2">
    <location>
        <begin position="24"/>
        <end position="212"/>
    </location>
</feature>
<evidence type="ECO:0008006" key="5">
    <source>
        <dbReference type="Google" id="ProtNLM"/>
    </source>
</evidence>
<evidence type="ECO:0000313" key="4">
    <source>
        <dbReference type="Proteomes" id="UP001501627"/>
    </source>
</evidence>
<proteinExistence type="predicted"/>
<dbReference type="NCBIfam" id="TIGR03370">
    <property type="entry name" value="VPLPA-CTERM"/>
    <property type="match status" value="1"/>
</dbReference>
<dbReference type="RefSeq" id="WP_146031497.1">
    <property type="nucleotide sequence ID" value="NZ_BAABBP010000048.1"/>
</dbReference>
<feature type="transmembrane region" description="Helical" evidence="1">
    <location>
        <begin position="182"/>
        <end position="204"/>
    </location>
</feature>
<sequence>MLKQFFTIGAALGLLAFNTSVSAETLSLTAAPDKTYNHTENSPCIISGQSCNKQPDGFDFTKYANGGVTTVTESSPTYTVGWLLNMFASGFSVGIDINEAKGKGAQTLDFFYMLVNGTIVDRYDGSKENVPTTANGEGFADYLLTGFTDLNGYASDATVQFKLKLSGMNDGPESFFLVANPAVSAVPLPASALFMMTGLGGMALRRRRQSVQ</sequence>
<evidence type="ECO:0000256" key="2">
    <source>
        <dbReference type="SAM" id="SignalP"/>
    </source>
</evidence>
<keyword evidence="2" id="KW-0732">Signal</keyword>
<keyword evidence="1" id="KW-0812">Transmembrane</keyword>
<keyword evidence="1" id="KW-0472">Membrane</keyword>
<dbReference type="EMBL" id="BAABBP010000048">
    <property type="protein sequence ID" value="GAA4006065.1"/>
    <property type="molecule type" value="Genomic_DNA"/>
</dbReference>
<name>A0ABP7S3E0_9BURK</name>
<comment type="caution">
    <text evidence="3">The sequence shown here is derived from an EMBL/GenBank/DDBJ whole genome shotgun (WGS) entry which is preliminary data.</text>
</comment>
<protein>
    <recommendedName>
        <fullName evidence="5">PEP-CTERM sorting domain-containing protein</fullName>
    </recommendedName>
</protein>
<dbReference type="Proteomes" id="UP001501627">
    <property type="component" value="Unassembled WGS sequence"/>
</dbReference>
<evidence type="ECO:0000256" key="1">
    <source>
        <dbReference type="SAM" id="Phobius"/>
    </source>
</evidence>